<organism evidence="2 3">
    <name type="scientific">Brevibacillus agri</name>
    <dbReference type="NCBI Taxonomy" id="51101"/>
    <lineage>
        <taxon>Bacteria</taxon>
        <taxon>Bacillati</taxon>
        <taxon>Bacillota</taxon>
        <taxon>Bacilli</taxon>
        <taxon>Bacillales</taxon>
        <taxon>Paenibacillaceae</taxon>
        <taxon>Brevibacillus</taxon>
    </lineage>
</organism>
<name>A0A3M8AC91_9BACL</name>
<evidence type="ECO:0000313" key="4">
    <source>
        <dbReference type="Proteomes" id="UP000317180"/>
    </source>
</evidence>
<evidence type="ECO:0000313" key="2">
    <source>
        <dbReference type="EMBL" id="RNB48836.1"/>
    </source>
</evidence>
<accession>A0A3M8AC91</accession>
<evidence type="ECO:0000313" key="3">
    <source>
        <dbReference type="Proteomes" id="UP000276178"/>
    </source>
</evidence>
<protein>
    <submittedName>
        <fullName evidence="2">Uncharacterized protein</fullName>
    </submittedName>
</protein>
<gene>
    <name evidence="1" type="ORF">BAG01nite_28840</name>
    <name evidence="2" type="ORF">EB820_22995</name>
</gene>
<sequence>MQAGSSIQSAASAGDFAQFRTSPSLLVPPFPTEQARLAVEDFCAFFRLDFAWQIDYIVVIVST</sequence>
<evidence type="ECO:0000313" key="1">
    <source>
        <dbReference type="EMBL" id="GED26782.1"/>
    </source>
</evidence>
<reference evidence="1 4" key="2">
    <citation type="submission" date="2019-06" db="EMBL/GenBank/DDBJ databases">
        <title>Whole genome shotgun sequence of Brevibacillus agri NBRC 15538.</title>
        <authorList>
            <person name="Hosoyama A."/>
            <person name="Uohara A."/>
            <person name="Ohji S."/>
            <person name="Ichikawa N."/>
        </authorList>
    </citation>
    <scope>NUCLEOTIDE SEQUENCE [LARGE SCALE GENOMIC DNA]</scope>
    <source>
        <strain evidence="1 4">NBRC 15538</strain>
    </source>
</reference>
<keyword evidence="4" id="KW-1185">Reference proteome</keyword>
<reference evidence="2 3" key="1">
    <citation type="submission" date="2018-10" db="EMBL/GenBank/DDBJ databases">
        <title>Phylogenomics of Brevibacillus.</title>
        <authorList>
            <person name="Dunlap C."/>
        </authorList>
    </citation>
    <scope>NUCLEOTIDE SEQUENCE [LARGE SCALE GENOMIC DNA]</scope>
    <source>
        <strain evidence="2 3">NRRL NRS 1219</strain>
    </source>
</reference>
<dbReference type="Proteomes" id="UP000317180">
    <property type="component" value="Unassembled WGS sequence"/>
</dbReference>
<dbReference type="EMBL" id="BJOD01000028">
    <property type="protein sequence ID" value="GED26782.1"/>
    <property type="molecule type" value="Genomic_DNA"/>
</dbReference>
<dbReference type="RefSeq" id="WP_005835004.1">
    <property type="nucleotide sequence ID" value="NZ_JACLCJ010000090.1"/>
</dbReference>
<dbReference type="EMBL" id="RHHN01000084">
    <property type="protein sequence ID" value="RNB48836.1"/>
    <property type="molecule type" value="Genomic_DNA"/>
</dbReference>
<comment type="caution">
    <text evidence="2">The sequence shown here is derived from an EMBL/GenBank/DDBJ whole genome shotgun (WGS) entry which is preliminary data.</text>
</comment>
<dbReference type="AlphaFoldDB" id="A0A3M8AC91"/>
<dbReference type="Proteomes" id="UP000276178">
    <property type="component" value="Unassembled WGS sequence"/>
</dbReference>
<proteinExistence type="predicted"/>